<dbReference type="SUPFAM" id="SSF56322">
    <property type="entry name" value="ADC synthase"/>
    <property type="match status" value="1"/>
</dbReference>
<keyword evidence="4" id="KW-1185">Reference proteome</keyword>
<dbReference type="InterPro" id="IPR019999">
    <property type="entry name" value="Anth_synth_I-like"/>
</dbReference>
<evidence type="ECO:0000259" key="2">
    <source>
        <dbReference type="Pfam" id="PF00425"/>
    </source>
</evidence>
<reference evidence="3 4" key="1">
    <citation type="journal article" date="2019" name="Int. J. Syst. Evol. Microbiol.">
        <title>The Global Catalogue of Microorganisms (GCM) 10K type strain sequencing project: providing services to taxonomists for standard genome sequencing and annotation.</title>
        <authorList>
            <consortium name="The Broad Institute Genomics Platform"/>
            <consortium name="The Broad Institute Genome Sequencing Center for Infectious Disease"/>
            <person name="Wu L."/>
            <person name="Ma J."/>
        </authorList>
    </citation>
    <scope>NUCLEOTIDE SEQUENCE [LARGE SCALE GENOMIC DNA]</scope>
    <source>
        <strain evidence="3 4">JCM 14326</strain>
    </source>
</reference>
<dbReference type="PANTHER" id="PTHR11236:SF50">
    <property type="entry name" value="AMINODEOXYCHORISMATE SYNTHASE COMPONENT 1"/>
    <property type="match status" value="1"/>
</dbReference>
<dbReference type="InterPro" id="IPR005801">
    <property type="entry name" value="ADC_synthase"/>
</dbReference>
<dbReference type="RefSeq" id="WP_344105291.1">
    <property type="nucleotide sequence ID" value="NZ_BAAANL010000007.1"/>
</dbReference>
<proteinExistence type="predicted"/>
<dbReference type="Gene3D" id="3.60.120.10">
    <property type="entry name" value="Anthranilate synthase"/>
    <property type="match status" value="1"/>
</dbReference>
<organism evidence="3 4">
    <name type="scientific">Myceligenerans crystallogenes</name>
    <dbReference type="NCBI Taxonomy" id="316335"/>
    <lineage>
        <taxon>Bacteria</taxon>
        <taxon>Bacillati</taxon>
        <taxon>Actinomycetota</taxon>
        <taxon>Actinomycetes</taxon>
        <taxon>Micrococcales</taxon>
        <taxon>Promicromonosporaceae</taxon>
        <taxon>Myceligenerans</taxon>
    </lineage>
</organism>
<dbReference type="Pfam" id="PF00425">
    <property type="entry name" value="Chorismate_bind"/>
    <property type="match status" value="1"/>
</dbReference>
<dbReference type="PANTHER" id="PTHR11236">
    <property type="entry name" value="AMINOBENZOATE/ANTHRANILATE SYNTHASE"/>
    <property type="match status" value="1"/>
</dbReference>
<dbReference type="Proteomes" id="UP001501094">
    <property type="component" value="Unassembled WGS sequence"/>
</dbReference>
<accession>A0ABN2NK87</accession>
<gene>
    <name evidence="3" type="ORF">GCM10009751_33340</name>
</gene>
<name>A0ABN2NK87_9MICO</name>
<dbReference type="InterPro" id="IPR015890">
    <property type="entry name" value="Chorismate_C"/>
</dbReference>
<feature type="domain" description="Chorismate-utilising enzyme C-terminal" evidence="2">
    <location>
        <begin position="119"/>
        <end position="399"/>
    </location>
</feature>
<dbReference type="EMBL" id="BAAANL010000007">
    <property type="protein sequence ID" value="GAA1871452.1"/>
    <property type="molecule type" value="Genomic_DNA"/>
</dbReference>
<protein>
    <submittedName>
        <fullName evidence="3">Chorismate-binding protein</fullName>
    </submittedName>
</protein>
<comment type="caution">
    <text evidence="3">The sequence shown here is derived from an EMBL/GenBank/DDBJ whole genome shotgun (WGS) entry which is preliminary data.</text>
</comment>
<sequence>MTPIPAIPDVTGTTPWASFAGRVATDPVRCVDLDAEPEALVTGTWFVVADFEGRARAWQFATVLPAPATLGEDDVVDHPASSGTPALPSVREPRSGVGSRAPDPWTGPDRRSWTSSLDRAAYEAAVRRIREHVREGDVYQANLCRVLSAPLPARRGVAGPGEPDARALAARLAAGNPAPHAAAIHVPAGTRGAGGRELDPVWVVSASPELFLSVAPGPEGRNAVVTSGPIKGTARTPEGLTDKDRAENVMITDLVRNDLQHVCLPGTVEVSELLAVEHHPGLVHLVSRVRGVLSDDVAAAPDTWRHLLSATFPPGSVSGAPKSSALRIIGELEPVPRGPYCGAIGWVDGDAGTASLAVGIRTFWWERGADDHGVLRFGTGAGITWGSDPAAEWRETELKAERLVGLASSGRAG</sequence>
<evidence type="ECO:0000256" key="1">
    <source>
        <dbReference type="SAM" id="MobiDB-lite"/>
    </source>
</evidence>
<dbReference type="PRINTS" id="PR00095">
    <property type="entry name" value="ANTSNTHASEI"/>
</dbReference>
<evidence type="ECO:0000313" key="3">
    <source>
        <dbReference type="EMBL" id="GAA1871452.1"/>
    </source>
</evidence>
<evidence type="ECO:0000313" key="4">
    <source>
        <dbReference type="Proteomes" id="UP001501094"/>
    </source>
</evidence>
<feature type="region of interest" description="Disordered" evidence="1">
    <location>
        <begin position="74"/>
        <end position="112"/>
    </location>
</feature>